<dbReference type="EMBL" id="BARU01018298">
    <property type="protein sequence ID" value="GAH54824.1"/>
    <property type="molecule type" value="Genomic_DNA"/>
</dbReference>
<feature type="domain" description="Amidohydrolase 3" evidence="1">
    <location>
        <begin position="19"/>
        <end position="127"/>
    </location>
</feature>
<protein>
    <recommendedName>
        <fullName evidence="1">Amidohydrolase 3 domain-containing protein</fullName>
    </recommendedName>
</protein>
<accession>X1HLU9</accession>
<dbReference type="InterPro" id="IPR011059">
    <property type="entry name" value="Metal-dep_hydrolase_composite"/>
</dbReference>
<dbReference type="Gene3D" id="3.20.20.140">
    <property type="entry name" value="Metal-dependent hydrolases"/>
    <property type="match status" value="1"/>
</dbReference>
<evidence type="ECO:0000313" key="2">
    <source>
        <dbReference type="EMBL" id="GAH54824.1"/>
    </source>
</evidence>
<dbReference type="Gene3D" id="2.30.40.10">
    <property type="entry name" value="Urease, subunit C, domain 1"/>
    <property type="match status" value="1"/>
</dbReference>
<comment type="caution">
    <text evidence="2">The sequence shown here is derived from an EMBL/GenBank/DDBJ whole genome shotgun (WGS) entry which is preliminary data.</text>
</comment>
<proteinExistence type="predicted"/>
<dbReference type="SUPFAM" id="SSF51556">
    <property type="entry name" value="Metallo-dependent hydrolases"/>
    <property type="match status" value="1"/>
</dbReference>
<dbReference type="GO" id="GO:0016810">
    <property type="term" value="F:hydrolase activity, acting on carbon-nitrogen (but not peptide) bonds"/>
    <property type="evidence" value="ECO:0007669"/>
    <property type="project" value="InterPro"/>
</dbReference>
<dbReference type="SUPFAM" id="SSF51338">
    <property type="entry name" value="Composite domain of metallo-dependent hydrolases"/>
    <property type="match status" value="1"/>
</dbReference>
<feature type="non-terminal residue" evidence="2">
    <location>
        <position position="1"/>
    </location>
</feature>
<organism evidence="2">
    <name type="scientific">marine sediment metagenome</name>
    <dbReference type="NCBI Taxonomy" id="412755"/>
    <lineage>
        <taxon>unclassified sequences</taxon>
        <taxon>metagenomes</taxon>
        <taxon>ecological metagenomes</taxon>
    </lineage>
</organism>
<gene>
    <name evidence="2" type="ORF">S03H2_30257</name>
</gene>
<sequence length="145" mass="15950">TIIISFIASEEDIKRIMSGSLTMVGSDGIPDFGDGKIHPRFYGTFPRVLGKYVREEKVLTLPEAIKKMTSLPAQTFGLQTKGVLRSGLDADIVIFDPRKIIDKATYDDPIQPPEGIHYVIVNGEVTVQNGELTGTAAGRVLKYRK</sequence>
<reference evidence="2" key="1">
    <citation type="journal article" date="2014" name="Front. Microbiol.">
        <title>High frequency of phylogenetically diverse reductive dehalogenase-homologous genes in deep subseafloor sedimentary metagenomes.</title>
        <authorList>
            <person name="Kawai M."/>
            <person name="Futagami T."/>
            <person name="Toyoda A."/>
            <person name="Takaki Y."/>
            <person name="Nishi S."/>
            <person name="Hori S."/>
            <person name="Arai W."/>
            <person name="Tsubouchi T."/>
            <person name="Morono Y."/>
            <person name="Uchiyama I."/>
            <person name="Ito T."/>
            <person name="Fujiyama A."/>
            <person name="Inagaki F."/>
            <person name="Takami H."/>
        </authorList>
    </citation>
    <scope>NUCLEOTIDE SEQUENCE</scope>
    <source>
        <strain evidence="2">Expedition CK06-06</strain>
    </source>
</reference>
<dbReference type="AlphaFoldDB" id="X1HLU9"/>
<dbReference type="InterPro" id="IPR013108">
    <property type="entry name" value="Amidohydro_3"/>
</dbReference>
<name>X1HLU9_9ZZZZ</name>
<evidence type="ECO:0000259" key="1">
    <source>
        <dbReference type="Pfam" id="PF07969"/>
    </source>
</evidence>
<dbReference type="InterPro" id="IPR032466">
    <property type="entry name" value="Metal_Hydrolase"/>
</dbReference>
<dbReference type="Pfam" id="PF07969">
    <property type="entry name" value="Amidohydro_3"/>
    <property type="match status" value="1"/>
</dbReference>